<dbReference type="EC" id="1.7.3.3" evidence="5 8"/>
<feature type="binding site" evidence="7">
    <location>
        <position position="237"/>
    </location>
    <ligand>
        <name>urate</name>
        <dbReference type="ChEBI" id="CHEBI:17775"/>
    </ligand>
</feature>
<feature type="binding site" evidence="7">
    <location>
        <position position="154"/>
    </location>
    <ligand>
        <name>5-hydroxyisourate</name>
        <dbReference type="ChEBI" id="CHEBI:18072"/>
    </ligand>
</feature>
<evidence type="ECO:0000256" key="1">
    <source>
        <dbReference type="ARBA" id="ARBA00004831"/>
    </source>
</evidence>
<feature type="binding site" evidence="7">
    <location>
        <position position="154"/>
    </location>
    <ligand>
        <name>urate</name>
        <dbReference type="ChEBI" id="CHEBI:17775"/>
    </ligand>
</feature>
<proteinExistence type="inferred from homology"/>
<feature type="binding site" evidence="7">
    <location>
        <position position="211"/>
    </location>
    <ligand>
        <name>5-hydroxyisourate</name>
        <dbReference type="ChEBI" id="CHEBI:18072"/>
    </ligand>
</feature>
<evidence type="ECO:0000256" key="5">
    <source>
        <dbReference type="PIRNR" id="PIRNR000241"/>
    </source>
</evidence>
<evidence type="ECO:0000256" key="6">
    <source>
        <dbReference type="PIRSR" id="PIRSR000241-1"/>
    </source>
</evidence>
<feature type="binding site" evidence="7">
    <location>
        <position position="237"/>
    </location>
    <ligand>
        <name>5-hydroxyisourate</name>
        <dbReference type="ChEBI" id="CHEBI:18072"/>
    </ligand>
</feature>
<dbReference type="InterPro" id="IPR002042">
    <property type="entry name" value="Uricase"/>
</dbReference>
<dbReference type="PANTHER" id="PTHR42874">
    <property type="entry name" value="URICASE"/>
    <property type="match status" value="1"/>
</dbReference>
<evidence type="ECO:0000313" key="9">
    <source>
        <dbReference type="EMBL" id="GIG49591.1"/>
    </source>
</evidence>
<evidence type="ECO:0000256" key="8">
    <source>
        <dbReference type="RuleBase" id="RU004455"/>
    </source>
</evidence>
<dbReference type="PANTHER" id="PTHR42874:SF1">
    <property type="entry name" value="URICASE"/>
    <property type="match status" value="1"/>
</dbReference>
<keyword evidence="10" id="KW-1185">Reference proteome</keyword>
<dbReference type="SUPFAM" id="SSF55620">
    <property type="entry name" value="Tetrahydrobiopterin biosynthesis enzymes-like"/>
    <property type="match status" value="2"/>
</dbReference>
<feature type="binding site" evidence="7">
    <location>
        <position position="237"/>
    </location>
    <ligand>
        <name>O2</name>
        <dbReference type="ChEBI" id="CHEBI:15379"/>
    </ligand>
</feature>
<dbReference type="GO" id="GO:0006144">
    <property type="term" value="P:purine nucleobase metabolic process"/>
    <property type="evidence" value="ECO:0007669"/>
    <property type="project" value="UniProtKB-KW"/>
</dbReference>
<feature type="binding site" evidence="7">
    <location>
        <position position="171"/>
    </location>
    <ligand>
        <name>urate</name>
        <dbReference type="ChEBI" id="CHEBI:17775"/>
    </ligand>
</feature>
<feature type="binding site" evidence="7">
    <location>
        <position position="171"/>
    </location>
    <ligand>
        <name>5-hydroxyisourate</name>
        <dbReference type="ChEBI" id="CHEBI:18072"/>
    </ligand>
</feature>
<dbReference type="Pfam" id="PF01014">
    <property type="entry name" value="Uricase"/>
    <property type="match status" value="2"/>
</dbReference>
<organism evidence="9 10">
    <name type="scientific">Dactylosporangium siamense</name>
    <dbReference type="NCBI Taxonomy" id="685454"/>
    <lineage>
        <taxon>Bacteria</taxon>
        <taxon>Bacillati</taxon>
        <taxon>Actinomycetota</taxon>
        <taxon>Actinomycetes</taxon>
        <taxon>Micromonosporales</taxon>
        <taxon>Micromonosporaceae</taxon>
        <taxon>Dactylosporangium</taxon>
    </lineage>
</organism>
<dbReference type="PRINTS" id="PR00093">
    <property type="entry name" value="URICASE"/>
</dbReference>
<dbReference type="InterPro" id="IPR019842">
    <property type="entry name" value="Uricase_CS"/>
</dbReference>
<evidence type="ECO:0000256" key="2">
    <source>
        <dbReference type="ARBA" id="ARBA00009760"/>
    </source>
</evidence>
<dbReference type="EMBL" id="BONQ01000122">
    <property type="protein sequence ID" value="GIG49591.1"/>
    <property type="molecule type" value="Genomic_DNA"/>
</dbReference>
<gene>
    <name evidence="9" type="ORF">Dsi01nite_076320</name>
</gene>
<comment type="pathway">
    <text evidence="1 5">Purine metabolism; urate degradation; (S)-allantoin from urate: step 1/3.</text>
</comment>
<dbReference type="RefSeq" id="WP_203851267.1">
    <property type="nucleotide sequence ID" value="NZ_BAAAVW010000024.1"/>
</dbReference>
<dbReference type="NCBIfam" id="TIGR03383">
    <property type="entry name" value="urate_oxi"/>
    <property type="match status" value="1"/>
</dbReference>
<feature type="binding site" evidence="7">
    <location>
        <position position="58"/>
    </location>
    <ligand>
        <name>urate</name>
        <dbReference type="ChEBI" id="CHEBI:17775"/>
    </ligand>
</feature>
<reference evidence="9" key="1">
    <citation type="submission" date="2021-01" db="EMBL/GenBank/DDBJ databases">
        <title>Whole genome shotgun sequence of Dactylosporangium siamense NBRC 106093.</title>
        <authorList>
            <person name="Komaki H."/>
            <person name="Tamura T."/>
        </authorList>
    </citation>
    <scope>NUCLEOTIDE SEQUENCE</scope>
    <source>
        <strain evidence="9">NBRC 106093</strain>
    </source>
</reference>
<feature type="active site" description="Charge relay system" evidence="6">
    <location>
        <position position="13"/>
    </location>
</feature>
<comment type="caution">
    <text evidence="9">The sequence shown here is derived from an EMBL/GenBank/DDBJ whole genome shotgun (WGS) entry which is preliminary data.</text>
</comment>
<feature type="binding site" evidence="7">
    <location>
        <position position="211"/>
    </location>
    <ligand>
        <name>urate</name>
        <dbReference type="ChEBI" id="CHEBI:17775"/>
    </ligand>
</feature>
<accession>A0A919PS30</accession>
<dbReference type="Gene3D" id="3.10.270.10">
    <property type="entry name" value="Urate Oxidase"/>
    <property type="match status" value="1"/>
</dbReference>
<name>A0A919PS30_9ACTN</name>
<dbReference type="Proteomes" id="UP000660611">
    <property type="component" value="Unassembled WGS sequence"/>
</dbReference>
<feature type="active site" description="Charge relay system" evidence="6">
    <location>
        <position position="58"/>
    </location>
</feature>
<dbReference type="GO" id="GO:0004846">
    <property type="term" value="F:urate oxidase activity"/>
    <property type="evidence" value="ECO:0007669"/>
    <property type="project" value="UniProtKB-EC"/>
</dbReference>
<sequence length="285" mass="31259">MPTFALGPNQYGKAETRIVRVTRGPGGDELTDLNVSVSLRGDLAASHLTGDNAAVLPTDTQKNTVYAFAREHGIDGIEEFATRLARHFVESQPGIHGARVIVEQHPWQPVDGRHTFRRDGGEIRTATVHHDDVGTQVVSGVRDLVLLKTTDSEFHGFVQDRYTTLPETRDRILATSVNATWRHAGPAGDAYGTARAALIEAFADTHSLALQQTLYAMGERVLAACPGVVEVRLSLPNRHHFLVDLAPFGLDNPNEVYYAADRPYGLIEGSVRRDDDVAEEVAWSF</sequence>
<evidence type="ECO:0000256" key="4">
    <source>
        <dbReference type="ARBA" id="ARBA00023002"/>
    </source>
</evidence>
<feature type="binding site" evidence="7">
    <location>
        <position position="59"/>
    </location>
    <ligand>
        <name>urate</name>
        <dbReference type="ChEBI" id="CHEBI:17775"/>
    </ligand>
</feature>
<keyword evidence="4 5" id="KW-0560">Oxidoreductase</keyword>
<comment type="catalytic activity">
    <reaction evidence="5 8">
        <text>urate + O2 + H2O = 5-hydroxyisourate + H2O2</text>
        <dbReference type="Rhea" id="RHEA:21368"/>
        <dbReference type="ChEBI" id="CHEBI:15377"/>
        <dbReference type="ChEBI" id="CHEBI:15379"/>
        <dbReference type="ChEBI" id="CHEBI:16240"/>
        <dbReference type="ChEBI" id="CHEBI:17775"/>
        <dbReference type="ChEBI" id="CHEBI:18072"/>
        <dbReference type="EC" id="1.7.3.3"/>
    </reaction>
</comment>
<evidence type="ECO:0000256" key="7">
    <source>
        <dbReference type="PIRSR" id="PIRSR000241-2"/>
    </source>
</evidence>
<keyword evidence="3 5" id="KW-0659">Purine metabolism</keyword>
<dbReference type="AlphaFoldDB" id="A0A919PS30"/>
<evidence type="ECO:0000313" key="10">
    <source>
        <dbReference type="Proteomes" id="UP000660611"/>
    </source>
</evidence>
<evidence type="ECO:0000256" key="3">
    <source>
        <dbReference type="ARBA" id="ARBA00022631"/>
    </source>
</evidence>
<comment type="function">
    <text evidence="5 8">Catalyzes the oxidation of uric acid to 5-hydroxyisourate, which is further processed to form (S)-allantoin.</text>
</comment>
<feature type="active site" description="Charge relay system" evidence="6">
    <location>
        <position position="239"/>
    </location>
</feature>
<dbReference type="PROSITE" id="PS00366">
    <property type="entry name" value="URICASE"/>
    <property type="match status" value="1"/>
</dbReference>
<comment type="similarity">
    <text evidence="2 5 8">Belongs to the uricase family.</text>
</comment>
<protein>
    <recommendedName>
        <fullName evidence="5 8">Uricase</fullName>
        <ecNumber evidence="5 8">1.7.3.3</ecNumber>
    </recommendedName>
    <alternativeName>
        <fullName evidence="5">Urate oxidase</fullName>
    </alternativeName>
</protein>
<dbReference type="PIRSF" id="PIRSF000241">
    <property type="entry name" value="Urate_oxidase"/>
    <property type="match status" value="1"/>
</dbReference>